<dbReference type="Pfam" id="PF04464">
    <property type="entry name" value="Glyphos_transf"/>
    <property type="match status" value="1"/>
</dbReference>
<reference evidence="7" key="1">
    <citation type="submission" date="2019-04" db="EMBL/GenBank/DDBJ databases">
        <title>Evolution of Biomass-Degrading Anaerobic Consortia Revealed by Metagenomics.</title>
        <authorList>
            <person name="Peng X."/>
        </authorList>
    </citation>
    <scope>NUCLEOTIDE SEQUENCE</scope>
    <source>
        <strain evidence="7">SIG18</strain>
    </source>
</reference>
<keyword evidence="6" id="KW-0472">Membrane</keyword>
<protein>
    <submittedName>
        <fullName evidence="7">CDP-glycerol--glycerophosphate glycerophosphotransferase</fullName>
    </submittedName>
</protein>
<dbReference type="GO" id="GO:0047355">
    <property type="term" value="F:CDP-glycerol glycerophosphotransferase activity"/>
    <property type="evidence" value="ECO:0007669"/>
    <property type="project" value="InterPro"/>
</dbReference>
<dbReference type="SUPFAM" id="SSF53756">
    <property type="entry name" value="UDP-Glycosyltransferase/glycogen phosphorylase"/>
    <property type="match status" value="1"/>
</dbReference>
<evidence type="ECO:0000256" key="6">
    <source>
        <dbReference type="ARBA" id="ARBA00023136"/>
    </source>
</evidence>
<dbReference type="Gene3D" id="3.40.50.11820">
    <property type="match status" value="1"/>
</dbReference>
<keyword evidence="3" id="KW-1003">Cell membrane</keyword>
<name>A0A8T3VEW3_9EURY</name>
<keyword evidence="5" id="KW-0777">Teichoic acid biosynthesis</keyword>
<comment type="caution">
    <text evidence="7">The sequence shown here is derived from an EMBL/GenBank/DDBJ whole genome shotgun (WGS) entry which is preliminary data.</text>
</comment>
<dbReference type="InterPro" id="IPR007554">
    <property type="entry name" value="Glycerophosphate_synth"/>
</dbReference>
<evidence type="ECO:0000256" key="2">
    <source>
        <dbReference type="ARBA" id="ARBA00010488"/>
    </source>
</evidence>
<dbReference type="PANTHER" id="PTHR37316">
    <property type="entry name" value="TEICHOIC ACID GLYCEROL-PHOSPHATE PRIMASE"/>
    <property type="match status" value="1"/>
</dbReference>
<evidence type="ECO:0000256" key="4">
    <source>
        <dbReference type="ARBA" id="ARBA00022679"/>
    </source>
</evidence>
<evidence type="ECO:0000256" key="1">
    <source>
        <dbReference type="ARBA" id="ARBA00004202"/>
    </source>
</evidence>
<gene>
    <name evidence="7" type="ORF">E7Z79_01750</name>
</gene>
<keyword evidence="4" id="KW-0808">Transferase</keyword>
<dbReference type="EMBL" id="SUTK01000004">
    <property type="protein sequence ID" value="MBE6501148.1"/>
    <property type="molecule type" value="Genomic_DNA"/>
</dbReference>
<comment type="subcellular location">
    <subcellularLocation>
        <location evidence="1">Cell membrane</location>
        <topology evidence="1">Peripheral membrane protein</topology>
    </subcellularLocation>
</comment>
<comment type="similarity">
    <text evidence="2">Belongs to the CDP-glycerol glycerophosphotransferase family.</text>
</comment>
<evidence type="ECO:0000256" key="3">
    <source>
        <dbReference type="ARBA" id="ARBA00022475"/>
    </source>
</evidence>
<dbReference type="InterPro" id="IPR043149">
    <property type="entry name" value="TagF_N"/>
</dbReference>
<dbReference type="GO" id="GO:0005886">
    <property type="term" value="C:plasma membrane"/>
    <property type="evidence" value="ECO:0007669"/>
    <property type="project" value="UniProtKB-SubCell"/>
</dbReference>
<dbReference type="Gene3D" id="3.40.50.12580">
    <property type="match status" value="1"/>
</dbReference>
<organism evidence="7 8">
    <name type="scientific">Methanobrevibacter thaueri</name>
    <dbReference type="NCBI Taxonomy" id="190975"/>
    <lineage>
        <taxon>Archaea</taxon>
        <taxon>Methanobacteriati</taxon>
        <taxon>Methanobacteriota</taxon>
        <taxon>Methanomada group</taxon>
        <taxon>Methanobacteria</taxon>
        <taxon>Methanobacteriales</taxon>
        <taxon>Methanobacteriaceae</taxon>
        <taxon>Methanobrevibacter</taxon>
    </lineage>
</organism>
<sequence length="362" mass="42508">MSYLKHKVYGLMFSLFKHTNVEANRISFIIDSRESFKGNLDYIKKEFEKRGNFEFHFFYKDKLSFSSFKKLAGSKYIFLNDNFFPLAFMKFSDENTIVQLWHAPGASKKFGGSIDIESREILRKISENTDCLIVTSKNIIGYYSEAFQMPESKIKALGLPRMDYYFENHDLDKLKDDFCQKFDVPKDKKIILYAPTFRDEEKYNNVFNYLDVEDFNRQLGEEYVLALRLHPKIKNFYKDDISSKGKYIDVSGYESEQELMLISDMLITDYSSIMIEYSILNKPTIFFTYDLDEYLSNERGFYYDFKTTVPGPIVYTSDELIDAIRNGISDESKISEFVMTQFDEIDGHSSKRIVDYLLNNGG</sequence>
<proteinExistence type="inferred from homology"/>
<evidence type="ECO:0000313" key="8">
    <source>
        <dbReference type="Proteomes" id="UP000783037"/>
    </source>
</evidence>
<dbReference type="PANTHER" id="PTHR37316:SF3">
    <property type="entry name" value="TEICHOIC ACID GLYCEROL-PHOSPHATE TRANSFERASE"/>
    <property type="match status" value="1"/>
</dbReference>
<dbReference type="AlphaFoldDB" id="A0A8T3VEW3"/>
<dbReference type="InterPro" id="IPR051612">
    <property type="entry name" value="Teichoic_Acid_Biosynth"/>
</dbReference>
<dbReference type="Proteomes" id="UP000783037">
    <property type="component" value="Unassembled WGS sequence"/>
</dbReference>
<dbReference type="InterPro" id="IPR043148">
    <property type="entry name" value="TagF_C"/>
</dbReference>
<accession>A0A8T3VEW3</accession>
<evidence type="ECO:0000313" key="7">
    <source>
        <dbReference type="EMBL" id="MBE6501148.1"/>
    </source>
</evidence>
<evidence type="ECO:0000256" key="5">
    <source>
        <dbReference type="ARBA" id="ARBA00022944"/>
    </source>
</evidence>